<dbReference type="Pfam" id="PF02769">
    <property type="entry name" value="AIRS_C"/>
    <property type="match status" value="1"/>
</dbReference>
<reference evidence="18 19" key="1">
    <citation type="submission" date="2019-02" db="EMBL/GenBank/DDBJ databases">
        <title>Prokaryotic population dynamics and viral predation in marine succession experiment using metagenomics: the confinement effect.</title>
        <authorList>
            <person name="Haro-Moreno J.M."/>
            <person name="Rodriguez-Valera F."/>
            <person name="Lopez-Perez M."/>
        </authorList>
    </citation>
    <scope>NUCLEOTIDE SEQUENCE [LARGE SCALE GENOMIC DNA]</scope>
    <source>
        <strain evidence="18">MED-G169</strain>
    </source>
</reference>
<feature type="domain" description="PurM-like N-terminal" evidence="16">
    <location>
        <begin position="60"/>
        <end position="165"/>
    </location>
</feature>
<dbReference type="PANTHER" id="PTHR10520:SF12">
    <property type="entry name" value="TRIFUNCTIONAL PURINE BIOSYNTHETIC PROTEIN ADENOSINE-3"/>
    <property type="match status" value="1"/>
</dbReference>
<keyword evidence="7 15" id="KW-0436">Ligase</keyword>
<evidence type="ECO:0000256" key="6">
    <source>
        <dbReference type="ARBA" id="ARBA00022490"/>
    </source>
</evidence>
<dbReference type="SUPFAM" id="SSF56042">
    <property type="entry name" value="PurM C-terminal domain-like"/>
    <property type="match status" value="1"/>
</dbReference>
<dbReference type="EC" id="6.3.3.1" evidence="4 15"/>
<dbReference type="Proteomes" id="UP000318148">
    <property type="component" value="Unassembled WGS sequence"/>
</dbReference>
<comment type="caution">
    <text evidence="18">The sequence shown here is derived from an EMBL/GenBank/DDBJ whole genome shotgun (WGS) entry which is preliminary data.</text>
</comment>
<dbReference type="Pfam" id="PF00586">
    <property type="entry name" value="AIRS"/>
    <property type="match status" value="1"/>
</dbReference>
<accession>A0A520LP50</accession>
<gene>
    <name evidence="15" type="primary">purM</name>
    <name evidence="18" type="ORF">EVB02_00510</name>
</gene>
<keyword evidence="6 15" id="KW-0963">Cytoplasm</keyword>
<dbReference type="AlphaFoldDB" id="A0A520LP50"/>
<organism evidence="18 19">
    <name type="scientific">SAR92 clade bacterium</name>
    <dbReference type="NCBI Taxonomy" id="2315479"/>
    <lineage>
        <taxon>Bacteria</taxon>
        <taxon>Pseudomonadati</taxon>
        <taxon>Pseudomonadota</taxon>
        <taxon>Gammaproteobacteria</taxon>
        <taxon>Cellvibrionales</taxon>
        <taxon>Porticoccaceae</taxon>
        <taxon>SAR92 clade</taxon>
    </lineage>
</organism>
<comment type="catalytic activity">
    <reaction evidence="14 15">
        <text>2-formamido-N(1)-(5-O-phospho-beta-D-ribosyl)acetamidine + ATP = 5-amino-1-(5-phospho-beta-D-ribosyl)imidazole + ADP + phosphate + H(+)</text>
        <dbReference type="Rhea" id="RHEA:23032"/>
        <dbReference type="ChEBI" id="CHEBI:15378"/>
        <dbReference type="ChEBI" id="CHEBI:30616"/>
        <dbReference type="ChEBI" id="CHEBI:43474"/>
        <dbReference type="ChEBI" id="CHEBI:137981"/>
        <dbReference type="ChEBI" id="CHEBI:147287"/>
        <dbReference type="ChEBI" id="CHEBI:456216"/>
        <dbReference type="EC" id="6.3.3.1"/>
    </reaction>
</comment>
<dbReference type="InterPro" id="IPR036676">
    <property type="entry name" value="PurM-like_C_sf"/>
</dbReference>
<comment type="pathway">
    <text evidence="2 15">Purine metabolism; IMP biosynthesis via de novo pathway; 5-amino-1-(5-phospho-D-ribosyl)imidazole from N(2)-formyl-N(1)-(5-phospho-D-ribosyl)glycinamide: step 2/2.</text>
</comment>
<evidence type="ECO:0000256" key="8">
    <source>
        <dbReference type="ARBA" id="ARBA00022741"/>
    </source>
</evidence>
<evidence type="ECO:0000259" key="17">
    <source>
        <dbReference type="Pfam" id="PF02769"/>
    </source>
</evidence>
<evidence type="ECO:0000256" key="7">
    <source>
        <dbReference type="ARBA" id="ARBA00022598"/>
    </source>
</evidence>
<dbReference type="GO" id="GO:0004641">
    <property type="term" value="F:phosphoribosylformylglycinamidine cyclo-ligase activity"/>
    <property type="evidence" value="ECO:0007669"/>
    <property type="project" value="UniProtKB-UniRule"/>
</dbReference>
<keyword evidence="8 15" id="KW-0547">Nucleotide-binding</keyword>
<dbReference type="GO" id="GO:0046084">
    <property type="term" value="P:adenine biosynthetic process"/>
    <property type="evidence" value="ECO:0007669"/>
    <property type="project" value="TreeGrafter"/>
</dbReference>
<evidence type="ECO:0000256" key="3">
    <source>
        <dbReference type="ARBA" id="ARBA00010280"/>
    </source>
</evidence>
<evidence type="ECO:0000259" key="16">
    <source>
        <dbReference type="Pfam" id="PF00586"/>
    </source>
</evidence>
<dbReference type="InterPro" id="IPR036921">
    <property type="entry name" value="PurM-like_N_sf"/>
</dbReference>
<dbReference type="EMBL" id="SHBO01000003">
    <property type="protein sequence ID" value="RZO08628.1"/>
    <property type="molecule type" value="Genomic_DNA"/>
</dbReference>
<dbReference type="GO" id="GO:0006189">
    <property type="term" value="P:'de novo' IMP biosynthetic process"/>
    <property type="evidence" value="ECO:0007669"/>
    <property type="project" value="UniProtKB-UniRule"/>
</dbReference>
<keyword evidence="9 15" id="KW-0658">Purine biosynthesis</keyword>
<evidence type="ECO:0000313" key="19">
    <source>
        <dbReference type="Proteomes" id="UP000318148"/>
    </source>
</evidence>
<protein>
    <recommendedName>
        <fullName evidence="5 15">Phosphoribosylformylglycinamidine cyclo-ligase</fullName>
        <ecNumber evidence="4 15">6.3.3.1</ecNumber>
    </recommendedName>
    <alternativeName>
        <fullName evidence="12 15">AIR synthase</fullName>
    </alternativeName>
    <alternativeName>
        <fullName evidence="13 15">AIRS</fullName>
    </alternativeName>
    <alternativeName>
        <fullName evidence="11 15">Phosphoribosyl-aminoimidazole synthetase</fullName>
    </alternativeName>
</protein>
<name>A0A520LP50_9GAMM</name>
<evidence type="ECO:0000256" key="13">
    <source>
        <dbReference type="ARBA" id="ARBA00033093"/>
    </source>
</evidence>
<feature type="domain" description="PurM-like C-terminal" evidence="17">
    <location>
        <begin position="179"/>
        <end position="342"/>
    </location>
</feature>
<dbReference type="InterPro" id="IPR016188">
    <property type="entry name" value="PurM-like_N"/>
</dbReference>
<dbReference type="GO" id="GO:0005829">
    <property type="term" value="C:cytosol"/>
    <property type="evidence" value="ECO:0007669"/>
    <property type="project" value="TreeGrafter"/>
</dbReference>
<dbReference type="PANTHER" id="PTHR10520">
    <property type="entry name" value="TRIFUNCTIONAL PURINE BIOSYNTHETIC PROTEIN ADENOSINE-3-RELATED"/>
    <property type="match status" value="1"/>
</dbReference>
<evidence type="ECO:0000256" key="11">
    <source>
        <dbReference type="ARBA" id="ARBA00031908"/>
    </source>
</evidence>
<evidence type="ECO:0000256" key="5">
    <source>
        <dbReference type="ARBA" id="ARBA00020367"/>
    </source>
</evidence>
<dbReference type="Gene3D" id="3.90.650.10">
    <property type="entry name" value="PurM-like C-terminal domain"/>
    <property type="match status" value="1"/>
</dbReference>
<keyword evidence="10 15" id="KW-0067">ATP-binding</keyword>
<evidence type="ECO:0000313" key="18">
    <source>
        <dbReference type="EMBL" id="RZO08628.1"/>
    </source>
</evidence>
<dbReference type="FunFam" id="3.30.1330.10:FF:000001">
    <property type="entry name" value="Phosphoribosylformylglycinamidine cyclo-ligase"/>
    <property type="match status" value="1"/>
</dbReference>
<dbReference type="NCBIfam" id="TIGR00878">
    <property type="entry name" value="purM"/>
    <property type="match status" value="1"/>
</dbReference>
<comment type="similarity">
    <text evidence="3 15">Belongs to the AIR synthase family.</text>
</comment>
<evidence type="ECO:0000256" key="10">
    <source>
        <dbReference type="ARBA" id="ARBA00022840"/>
    </source>
</evidence>
<dbReference type="Gene3D" id="3.30.1330.10">
    <property type="entry name" value="PurM-like, N-terminal domain"/>
    <property type="match status" value="1"/>
</dbReference>
<dbReference type="InterPro" id="IPR010918">
    <property type="entry name" value="PurM-like_C_dom"/>
</dbReference>
<evidence type="ECO:0000256" key="2">
    <source>
        <dbReference type="ARBA" id="ARBA00004686"/>
    </source>
</evidence>
<sequence>MSSNKTSLTYKDSGVDIDAGNALVEAIKQDVKKTQIPGVLGNIGGFGGLFEIPKHYKEPVLVSGTDGVGTKLRLALDFDCHESVGQDLVAMCVNDLVVCGAKPMFFLDYFATGSLNVDLASTVIRGIAKGCQISGCALIGGETAEMPGMYNNADYDLAGFCVGVVEKSEIIDGLAVCSGDSIIGIKSSGPHSNGFSLIRKIIERTKKDPRDLSINGANILESVMSPTKIYVDSILKLLEQKKPINAIAHITGGGLTENIPRVLPNKMKAMINLDEIELPQLFKWFQEEGNLNNSELLKTFNCGIGMILVVPTSEARSVAEILGQQGEQTMLLGNIVESQNDKEKISFCGNFQ</sequence>
<dbReference type="GO" id="GO:0005524">
    <property type="term" value="F:ATP binding"/>
    <property type="evidence" value="ECO:0007669"/>
    <property type="project" value="UniProtKB-KW"/>
</dbReference>
<dbReference type="GO" id="GO:0004637">
    <property type="term" value="F:phosphoribosylamine-glycine ligase activity"/>
    <property type="evidence" value="ECO:0007669"/>
    <property type="project" value="TreeGrafter"/>
</dbReference>
<dbReference type="FunFam" id="3.90.650.10:FF:000011">
    <property type="entry name" value="Phosphoribosylformylglycinamidine cyclo-ligase"/>
    <property type="match status" value="1"/>
</dbReference>
<dbReference type="HAMAP" id="MF_00741">
    <property type="entry name" value="AIRS"/>
    <property type="match status" value="1"/>
</dbReference>
<evidence type="ECO:0000256" key="12">
    <source>
        <dbReference type="ARBA" id="ARBA00032931"/>
    </source>
</evidence>
<comment type="subcellular location">
    <subcellularLocation>
        <location evidence="1 15">Cytoplasm</location>
    </subcellularLocation>
</comment>
<proteinExistence type="inferred from homology"/>
<evidence type="ECO:0000256" key="9">
    <source>
        <dbReference type="ARBA" id="ARBA00022755"/>
    </source>
</evidence>
<dbReference type="InterPro" id="IPR004733">
    <property type="entry name" value="PurM_cligase"/>
</dbReference>
<dbReference type="CDD" id="cd02196">
    <property type="entry name" value="PurM"/>
    <property type="match status" value="1"/>
</dbReference>
<evidence type="ECO:0000256" key="15">
    <source>
        <dbReference type="HAMAP-Rule" id="MF_00741"/>
    </source>
</evidence>
<dbReference type="UniPathway" id="UPA00074">
    <property type="reaction ID" value="UER00129"/>
</dbReference>
<evidence type="ECO:0000256" key="1">
    <source>
        <dbReference type="ARBA" id="ARBA00004496"/>
    </source>
</evidence>
<evidence type="ECO:0000256" key="14">
    <source>
        <dbReference type="ARBA" id="ARBA00049057"/>
    </source>
</evidence>
<dbReference type="SUPFAM" id="SSF55326">
    <property type="entry name" value="PurM N-terminal domain-like"/>
    <property type="match status" value="1"/>
</dbReference>
<evidence type="ECO:0000256" key="4">
    <source>
        <dbReference type="ARBA" id="ARBA00013047"/>
    </source>
</evidence>